<accession>A0ABY5DKW7</accession>
<organism evidence="1 2">
    <name type="scientific">Candidatus Comchoanobacter bicostacola</name>
    <dbReference type="NCBI Taxonomy" id="2919598"/>
    <lineage>
        <taxon>Bacteria</taxon>
        <taxon>Pseudomonadati</taxon>
        <taxon>Pseudomonadota</taxon>
        <taxon>Gammaproteobacteria</taxon>
        <taxon>Candidatus Comchoanobacterales</taxon>
        <taxon>Candidatus Comchoanobacteraceae</taxon>
        <taxon>Candidatus Comchoanobacter</taxon>
    </lineage>
</organism>
<sequence>MQTSMALTLALKYKQIPYFKIIYYQTKVQTDFFQYTQGKKCLTNNGALYPLALDTIDRIIPIETKQKTMYINKILFCHPDGSIYLSIKAQLVIYHPYKNSTHTLNDILKKLPPLERSKFKRILRQLFF</sequence>
<keyword evidence="2" id="KW-1185">Reference proteome</keyword>
<dbReference type="Proteomes" id="UP001055955">
    <property type="component" value="Chromosome"/>
</dbReference>
<protein>
    <submittedName>
        <fullName evidence="1">Uncharacterized protein</fullName>
    </submittedName>
</protein>
<gene>
    <name evidence="1" type="ORF">MMH89_00385</name>
</gene>
<reference evidence="1 2" key="1">
    <citation type="journal article" date="2022" name="Nat. Microbiol.">
        <title>The microbiome of a bacterivorous marine choanoflagellate contains a resource-demanding obligate bacterial associate.</title>
        <authorList>
            <person name="Needham D.M."/>
            <person name="Poirier C."/>
            <person name="Bachy C."/>
            <person name="George E.E."/>
            <person name="Wilken S."/>
            <person name="Yung C.C.M."/>
            <person name="Limardo A.J."/>
            <person name="Morando M."/>
            <person name="Sudek L."/>
            <person name="Malmstrom R.R."/>
            <person name="Keeling P.J."/>
            <person name="Santoro A.E."/>
            <person name="Worden A.Z."/>
        </authorList>
    </citation>
    <scope>NUCLEOTIDE SEQUENCE [LARGE SCALE GENOMIC DNA]</scope>
    <source>
        <strain evidence="1 2">Comchoano-1</strain>
    </source>
</reference>
<dbReference type="RefSeq" id="WP_258568408.1">
    <property type="nucleotide sequence ID" value="NZ_CP092900.1"/>
</dbReference>
<name>A0ABY5DKW7_9GAMM</name>
<proteinExistence type="predicted"/>
<dbReference type="EMBL" id="CP092900">
    <property type="protein sequence ID" value="UTC24623.1"/>
    <property type="molecule type" value="Genomic_DNA"/>
</dbReference>
<evidence type="ECO:0000313" key="1">
    <source>
        <dbReference type="EMBL" id="UTC24623.1"/>
    </source>
</evidence>
<evidence type="ECO:0000313" key="2">
    <source>
        <dbReference type="Proteomes" id="UP001055955"/>
    </source>
</evidence>